<organism evidence="1">
    <name type="scientific">Anguilla anguilla</name>
    <name type="common">European freshwater eel</name>
    <name type="synonym">Muraena anguilla</name>
    <dbReference type="NCBI Taxonomy" id="7936"/>
    <lineage>
        <taxon>Eukaryota</taxon>
        <taxon>Metazoa</taxon>
        <taxon>Chordata</taxon>
        <taxon>Craniata</taxon>
        <taxon>Vertebrata</taxon>
        <taxon>Euteleostomi</taxon>
        <taxon>Actinopterygii</taxon>
        <taxon>Neopterygii</taxon>
        <taxon>Teleostei</taxon>
        <taxon>Anguilliformes</taxon>
        <taxon>Anguillidae</taxon>
        <taxon>Anguilla</taxon>
    </lineage>
</organism>
<proteinExistence type="predicted"/>
<evidence type="ECO:0000313" key="1">
    <source>
        <dbReference type="EMBL" id="JAH60357.1"/>
    </source>
</evidence>
<accession>A0A0E9U3P6</accession>
<dbReference type="AlphaFoldDB" id="A0A0E9U3P6"/>
<protein>
    <submittedName>
        <fullName evidence="1">Uncharacterized protein</fullName>
    </submittedName>
</protein>
<dbReference type="EMBL" id="GBXM01048220">
    <property type="protein sequence ID" value="JAH60357.1"/>
    <property type="molecule type" value="Transcribed_RNA"/>
</dbReference>
<name>A0A0E9U3P6_ANGAN</name>
<reference evidence="1" key="1">
    <citation type="submission" date="2014-11" db="EMBL/GenBank/DDBJ databases">
        <authorList>
            <person name="Amaro Gonzalez C."/>
        </authorList>
    </citation>
    <scope>NUCLEOTIDE SEQUENCE</scope>
</reference>
<sequence length="36" mass="3967">MSDNATGFKFRAQIRTLPQLVGQLEIISYGVALTKV</sequence>
<reference evidence="1" key="2">
    <citation type="journal article" date="2015" name="Fish Shellfish Immunol.">
        <title>Early steps in the European eel (Anguilla anguilla)-Vibrio vulnificus interaction in the gills: Role of the RtxA13 toxin.</title>
        <authorList>
            <person name="Callol A."/>
            <person name="Pajuelo D."/>
            <person name="Ebbesson L."/>
            <person name="Teles M."/>
            <person name="MacKenzie S."/>
            <person name="Amaro C."/>
        </authorList>
    </citation>
    <scope>NUCLEOTIDE SEQUENCE</scope>
</reference>